<dbReference type="OrthoDB" id="5408025at2759"/>
<evidence type="ECO:0000256" key="1">
    <source>
        <dbReference type="SAM" id="MobiDB-lite"/>
    </source>
</evidence>
<keyword evidence="2" id="KW-0472">Membrane</keyword>
<dbReference type="EMBL" id="LFZO01000025">
    <property type="protein sequence ID" value="KXT17129.1"/>
    <property type="molecule type" value="Genomic_DNA"/>
</dbReference>
<protein>
    <submittedName>
        <fullName evidence="3">Uncharacterized protein</fullName>
    </submittedName>
</protein>
<keyword evidence="2" id="KW-0812">Transmembrane</keyword>
<evidence type="ECO:0000313" key="3">
    <source>
        <dbReference type="EMBL" id="KXT17129.1"/>
    </source>
</evidence>
<dbReference type="AlphaFoldDB" id="A0A139IQX7"/>
<feature type="region of interest" description="Disordered" evidence="1">
    <location>
        <begin position="35"/>
        <end position="57"/>
    </location>
</feature>
<gene>
    <name evidence="3" type="ORF">AC579_2007</name>
</gene>
<evidence type="ECO:0000256" key="2">
    <source>
        <dbReference type="SAM" id="Phobius"/>
    </source>
</evidence>
<feature type="compositionally biased region" description="Low complexity" evidence="1">
    <location>
        <begin position="36"/>
        <end position="52"/>
    </location>
</feature>
<proteinExistence type="predicted"/>
<keyword evidence="4" id="KW-1185">Reference proteome</keyword>
<reference evidence="3 4" key="1">
    <citation type="submission" date="2015-07" db="EMBL/GenBank/DDBJ databases">
        <title>Comparative genomics of the Sigatoka disease complex on banana suggests a link between parallel evolutionary changes in Pseudocercospora fijiensis and Pseudocercospora eumusae and increased virulence on the banana host.</title>
        <authorList>
            <person name="Chang T.-C."/>
            <person name="Salvucci A."/>
            <person name="Crous P.W."/>
            <person name="Stergiopoulos I."/>
        </authorList>
    </citation>
    <scope>NUCLEOTIDE SEQUENCE [LARGE SCALE GENOMIC DNA]</scope>
    <source>
        <strain evidence="3 4">CBS 116634</strain>
    </source>
</reference>
<organism evidence="3 4">
    <name type="scientific">Pseudocercospora musae</name>
    <dbReference type="NCBI Taxonomy" id="113226"/>
    <lineage>
        <taxon>Eukaryota</taxon>
        <taxon>Fungi</taxon>
        <taxon>Dikarya</taxon>
        <taxon>Ascomycota</taxon>
        <taxon>Pezizomycotina</taxon>
        <taxon>Dothideomycetes</taxon>
        <taxon>Dothideomycetidae</taxon>
        <taxon>Mycosphaerellales</taxon>
        <taxon>Mycosphaerellaceae</taxon>
        <taxon>Pseudocercospora</taxon>
    </lineage>
</organism>
<accession>A0A139IQX7</accession>
<name>A0A139IQX7_9PEZI</name>
<evidence type="ECO:0000313" key="4">
    <source>
        <dbReference type="Proteomes" id="UP000073492"/>
    </source>
</evidence>
<comment type="caution">
    <text evidence="3">The sequence shown here is derived from an EMBL/GenBank/DDBJ whole genome shotgun (WGS) entry which is preliminary data.</text>
</comment>
<dbReference type="Proteomes" id="UP000073492">
    <property type="component" value="Unassembled WGS sequence"/>
</dbReference>
<keyword evidence="2" id="KW-1133">Transmembrane helix</keyword>
<feature type="transmembrane region" description="Helical" evidence="2">
    <location>
        <begin position="6"/>
        <end position="26"/>
    </location>
</feature>
<sequence>MFCIEIFSASRLILSSATFSFLYFVISVREPRAFGIPPSSLASDSDDISAPSPEHRLELSQTPRLSLDTLSLRRLYCTYSSHYLQYSRYCYSSLDILTCVP</sequence>